<dbReference type="GO" id="GO:0140291">
    <property type="term" value="P:peptidyl-glutamate ADP-deribosylation"/>
    <property type="evidence" value="ECO:0007669"/>
    <property type="project" value="TreeGrafter"/>
</dbReference>
<feature type="compositionally biased region" description="Basic and acidic residues" evidence="1">
    <location>
        <begin position="369"/>
        <end position="382"/>
    </location>
</feature>
<feature type="domain" description="Macro" evidence="2">
    <location>
        <begin position="184"/>
        <end position="361"/>
    </location>
</feature>
<feature type="compositionally biased region" description="Low complexity" evidence="1">
    <location>
        <begin position="75"/>
        <end position="89"/>
    </location>
</feature>
<evidence type="ECO:0000313" key="4">
    <source>
        <dbReference type="Proteomes" id="UP000007879"/>
    </source>
</evidence>
<reference evidence="4" key="1">
    <citation type="journal article" date="2010" name="Nature">
        <title>The Amphimedon queenslandica genome and the evolution of animal complexity.</title>
        <authorList>
            <person name="Srivastava M."/>
            <person name="Simakov O."/>
            <person name="Chapman J."/>
            <person name="Fahey B."/>
            <person name="Gauthier M.E."/>
            <person name="Mitros T."/>
            <person name="Richards G.S."/>
            <person name="Conaco C."/>
            <person name="Dacre M."/>
            <person name="Hellsten U."/>
            <person name="Larroux C."/>
            <person name="Putnam N.H."/>
            <person name="Stanke M."/>
            <person name="Adamska M."/>
            <person name="Darling A."/>
            <person name="Degnan S.M."/>
            <person name="Oakley T.H."/>
            <person name="Plachetzki D.C."/>
            <person name="Zhai Y."/>
            <person name="Adamski M."/>
            <person name="Calcino A."/>
            <person name="Cummins S.F."/>
            <person name="Goodstein D.M."/>
            <person name="Harris C."/>
            <person name="Jackson D.J."/>
            <person name="Leys S.P."/>
            <person name="Shu S."/>
            <person name="Woodcroft B.J."/>
            <person name="Vervoort M."/>
            <person name="Kosik K.S."/>
            <person name="Manning G."/>
            <person name="Degnan B.M."/>
            <person name="Rokhsar D.S."/>
        </authorList>
    </citation>
    <scope>NUCLEOTIDE SEQUENCE [LARGE SCALE GENOMIC DNA]</scope>
</reference>
<feature type="compositionally biased region" description="Basic and acidic residues" evidence="1">
    <location>
        <begin position="63"/>
        <end position="74"/>
    </location>
</feature>
<dbReference type="GO" id="GO:0005654">
    <property type="term" value="C:nucleoplasm"/>
    <property type="evidence" value="ECO:0007669"/>
    <property type="project" value="TreeGrafter"/>
</dbReference>
<dbReference type="SUPFAM" id="SSF52949">
    <property type="entry name" value="Macro domain-like"/>
    <property type="match status" value="1"/>
</dbReference>
<dbReference type="Proteomes" id="UP000007879">
    <property type="component" value="Unassembled WGS sequence"/>
</dbReference>
<feature type="compositionally biased region" description="Basic and acidic residues" evidence="1">
    <location>
        <begin position="433"/>
        <end position="445"/>
    </location>
</feature>
<accession>A0A1X7UX52</accession>
<dbReference type="Gene3D" id="3.40.220.10">
    <property type="entry name" value="Leucine Aminopeptidase, subunit E, domain 1"/>
    <property type="match status" value="1"/>
</dbReference>
<dbReference type="SMART" id="SM00506">
    <property type="entry name" value="A1pp"/>
    <property type="match status" value="1"/>
</dbReference>
<feature type="compositionally biased region" description="Polar residues" evidence="1">
    <location>
        <begin position="522"/>
        <end position="539"/>
    </location>
</feature>
<dbReference type="AlphaFoldDB" id="A0A1X7UX52"/>
<dbReference type="OrthoDB" id="6133115at2759"/>
<protein>
    <recommendedName>
        <fullName evidence="2">Macro domain-containing protein</fullName>
    </recommendedName>
</protein>
<organism evidence="3">
    <name type="scientific">Amphimedon queenslandica</name>
    <name type="common">Sponge</name>
    <dbReference type="NCBI Taxonomy" id="400682"/>
    <lineage>
        <taxon>Eukaryota</taxon>
        <taxon>Metazoa</taxon>
        <taxon>Porifera</taxon>
        <taxon>Demospongiae</taxon>
        <taxon>Heteroscleromorpha</taxon>
        <taxon>Haplosclerida</taxon>
        <taxon>Niphatidae</taxon>
        <taxon>Amphimedon</taxon>
    </lineage>
</organism>
<dbReference type="PROSITE" id="PS51154">
    <property type="entry name" value="MACRO"/>
    <property type="match status" value="1"/>
</dbReference>
<dbReference type="GO" id="GO:0140293">
    <property type="term" value="F:ADP-ribosylglutamate hydrolase activity"/>
    <property type="evidence" value="ECO:0007669"/>
    <property type="project" value="TreeGrafter"/>
</dbReference>
<dbReference type="STRING" id="400682.A0A1X7UX52"/>
<dbReference type="InterPro" id="IPR043472">
    <property type="entry name" value="Macro_dom-like"/>
</dbReference>
<proteinExistence type="predicted"/>
<dbReference type="PANTHER" id="PTHR11106:SF27">
    <property type="entry name" value="MACRO DOMAIN-CONTAINING PROTEIN"/>
    <property type="match status" value="1"/>
</dbReference>
<dbReference type="InParanoid" id="A0A1X7UX52"/>
<dbReference type="Pfam" id="PF01661">
    <property type="entry name" value="Macro"/>
    <property type="match status" value="1"/>
</dbReference>
<name>A0A1X7UX52_AMPQE</name>
<dbReference type="GO" id="GO:0042278">
    <property type="term" value="P:purine nucleoside metabolic process"/>
    <property type="evidence" value="ECO:0007669"/>
    <property type="project" value="TreeGrafter"/>
</dbReference>
<keyword evidence="4" id="KW-1185">Reference proteome</keyword>
<gene>
    <name evidence="3" type="primary">100641635</name>
</gene>
<evidence type="ECO:0000313" key="3">
    <source>
        <dbReference type="EnsemblMetazoa" id="Aqu2.1.32266_001"/>
    </source>
</evidence>
<dbReference type="GO" id="GO:0006974">
    <property type="term" value="P:DNA damage response"/>
    <property type="evidence" value="ECO:0007669"/>
    <property type="project" value="TreeGrafter"/>
</dbReference>
<dbReference type="CDD" id="cd02908">
    <property type="entry name" value="Macro_OAADPr_deacetylase"/>
    <property type="match status" value="1"/>
</dbReference>
<feature type="region of interest" description="Disordered" evidence="1">
    <location>
        <begin position="30"/>
        <end position="104"/>
    </location>
</feature>
<feature type="region of interest" description="Disordered" evidence="1">
    <location>
        <begin position="366"/>
        <end position="539"/>
    </location>
</feature>
<dbReference type="PANTHER" id="PTHR11106">
    <property type="entry name" value="GANGLIOSIDE INDUCED DIFFERENTIATION ASSOCIATED PROTEIN 2-RELATED"/>
    <property type="match status" value="1"/>
</dbReference>
<dbReference type="EnsemblMetazoa" id="Aqu2.1.32266_001">
    <property type="protein sequence ID" value="Aqu2.1.32266_001"/>
    <property type="gene ID" value="Aqu2.1.32266"/>
</dbReference>
<dbReference type="KEGG" id="aqu:100641635"/>
<evidence type="ECO:0000259" key="2">
    <source>
        <dbReference type="PROSITE" id="PS51154"/>
    </source>
</evidence>
<sequence>MLKLITSAIFFVSSKSSLRLRVLATMSNVETPANGGETEGTEQDLHEQTVASAESPDSTQTKETLKRPLDEKDNSAAAASNSGEAATSNDSIVDPKSKRPAHTVSAQNQTYSFWGSPISYMKSEIKRFKSYTQGGNNSKEYWENLPLEKKREQYRCRDKFLQLEGIKTWTEYALKRRIPEPLDPPKADINPLLNDKISLWNGDITRLEIDAIVNAANSSLMGGGGVDGAIHAAASSSLREECSKLGGCDAGDAKLSSGHRLPAKFIIHTVGPMDEDPNCLRSCYERCLQIALENNIKSLAFCCIATGVYGFPNREAAHIALETIRKWLEKEDNADKTDRIIITTFLKKDTLIYEELLQVYFPLETKGSPQREENPNTTEEKPNFIPSLQKHPTAPARSYHSGAAGRENLNESIEEPKTVQDPVQTEITPTPDPVKEAQDPVEKLVQDPVGESAPDPVGGSAPDPVGGSAPDPVGGSAPDPVGEPTQDPMGEPGQDPVEETKAQEPVAQDSTNNEQIEHDDSSNTNELTNDNNKLGSDDP</sequence>
<dbReference type="InterPro" id="IPR002589">
    <property type="entry name" value="Macro_dom"/>
</dbReference>
<feature type="compositionally biased region" description="Polar residues" evidence="1">
    <location>
        <begin position="49"/>
        <end position="62"/>
    </location>
</feature>
<reference evidence="3" key="2">
    <citation type="submission" date="2017-05" db="UniProtKB">
        <authorList>
            <consortium name="EnsemblMetazoa"/>
        </authorList>
    </citation>
    <scope>IDENTIFICATION</scope>
</reference>
<dbReference type="EnsemblMetazoa" id="XM_003386492.2">
    <property type="protein sequence ID" value="XP_003386540.2"/>
    <property type="gene ID" value="LOC100641635"/>
</dbReference>
<evidence type="ECO:0000256" key="1">
    <source>
        <dbReference type="SAM" id="MobiDB-lite"/>
    </source>
</evidence>